<evidence type="ECO:0000313" key="1">
    <source>
        <dbReference type="EMBL" id="CAG8541448.1"/>
    </source>
</evidence>
<dbReference type="Proteomes" id="UP000789342">
    <property type="component" value="Unassembled WGS sequence"/>
</dbReference>
<comment type="caution">
    <text evidence="1">The sequence shown here is derived from an EMBL/GenBank/DDBJ whole genome shotgun (WGS) entry which is preliminary data.</text>
</comment>
<accession>A0A9N9FLJ6</accession>
<proteinExistence type="predicted"/>
<keyword evidence="2" id="KW-1185">Reference proteome</keyword>
<sequence length="92" mass="10658">NFLYFGGEFNEPDQLTYEWPSHVTEIINGIPVNSTFDSRVNTDMTTEFLVQLGDPDDLGEDMLKPGDTIQEDIVKKTSSILERLHLLRRKEW</sequence>
<name>A0A9N9FLJ6_9GLOM</name>
<protein>
    <submittedName>
        <fullName evidence="1">13308_t:CDS:1</fullName>
    </submittedName>
</protein>
<dbReference type="EMBL" id="CAJVPV010003014">
    <property type="protein sequence ID" value="CAG8541448.1"/>
    <property type="molecule type" value="Genomic_DNA"/>
</dbReference>
<gene>
    <name evidence="1" type="ORF">AMORRO_LOCUS5146</name>
</gene>
<feature type="non-terminal residue" evidence="1">
    <location>
        <position position="1"/>
    </location>
</feature>
<evidence type="ECO:0000313" key="2">
    <source>
        <dbReference type="Proteomes" id="UP000789342"/>
    </source>
</evidence>
<reference evidence="1" key="1">
    <citation type="submission" date="2021-06" db="EMBL/GenBank/DDBJ databases">
        <authorList>
            <person name="Kallberg Y."/>
            <person name="Tangrot J."/>
            <person name="Rosling A."/>
        </authorList>
    </citation>
    <scope>NUCLEOTIDE SEQUENCE</scope>
    <source>
        <strain evidence="1">CL551</strain>
    </source>
</reference>
<dbReference type="AlphaFoldDB" id="A0A9N9FLJ6"/>
<organism evidence="1 2">
    <name type="scientific">Acaulospora morrowiae</name>
    <dbReference type="NCBI Taxonomy" id="94023"/>
    <lineage>
        <taxon>Eukaryota</taxon>
        <taxon>Fungi</taxon>
        <taxon>Fungi incertae sedis</taxon>
        <taxon>Mucoromycota</taxon>
        <taxon>Glomeromycotina</taxon>
        <taxon>Glomeromycetes</taxon>
        <taxon>Diversisporales</taxon>
        <taxon>Acaulosporaceae</taxon>
        <taxon>Acaulospora</taxon>
    </lineage>
</organism>